<evidence type="ECO:0000256" key="1">
    <source>
        <dbReference type="SAM" id="MobiDB-lite"/>
    </source>
</evidence>
<organism evidence="2">
    <name type="scientific">marine sediment metagenome</name>
    <dbReference type="NCBI Taxonomy" id="412755"/>
    <lineage>
        <taxon>unclassified sequences</taxon>
        <taxon>metagenomes</taxon>
        <taxon>ecological metagenomes</taxon>
    </lineage>
</organism>
<protein>
    <submittedName>
        <fullName evidence="2">Uncharacterized protein</fullName>
    </submittedName>
</protein>
<gene>
    <name evidence="2" type="ORF">S01H4_27725</name>
</gene>
<comment type="caution">
    <text evidence="2">The sequence shown here is derived from an EMBL/GenBank/DDBJ whole genome shotgun (WGS) entry which is preliminary data.</text>
</comment>
<proteinExistence type="predicted"/>
<dbReference type="GO" id="GO:0006352">
    <property type="term" value="P:DNA-templated transcription initiation"/>
    <property type="evidence" value="ECO:0007669"/>
    <property type="project" value="InterPro"/>
</dbReference>
<dbReference type="SUPFAM" id="SSF88946">
    <property type="entry name" value="Sigma2 domain of RNA polymerase sigma factors"/>
    <property type="match status" value="1"/>
</dbReference>
<sequence length="210" mass="23720">PTHAVSTWVYAIARNHCTDLARARARRPAHRSLGEVTSGAPRDTAPTPEGELLGHETRRLAAEALERLSPELRQVAFLRFHLDEAPGNRPGPRYPGGHYRRVIMRRPEDTAIGRYFEEQLRRIPVPDPPPLPPRSARHSTRLIPILIRGTAAAMQACAVLLGCHTSLRAPLALQHVVSRVYHERLYEYILPSAGEMRAYINRFSERRTNP</sequence>
<dbReference type="AlphaFoldDB" id="X1C405"/>
<accession>X1C405</accession>
<name>X1C405_9ZZZZ</name>
<dbReference type="EMBL" id="BART01013613">
    <property type="protein sequence ID" value="GAG79106.1"/>
    <property type="molecule type" value="Genomic_DNA"/>
</dbReference>
<feature type="non-terminal residue" evidence="2">
    <location>
        <position position="1"/>
    </location>
</feature>
<dbReference type="InterPro" id="IPR013325">
    <property type="entry name" value="RNA_pol_sigma_r2"/>
</dbReference>
<reference evidence="2" key="1">
    <citation type="journal article" date="2014" name="Front. Microbiol.">
        <title>High frequency of phylogenetically diverse reductive dehalogenase-homologous genes in deep subseafloor sedimentary metagenomes.</title>
        <authorList>
            <person name="Kawai M."/>
            <person name="Futagami T."/>
            <person name="Toyoda A."/>
            <person name="Takaki Y."/>
            <person name="Nishi S."/>
            <person name="Hori S."/>
            <person name="Arai W."/>
            <person name="Tsubouchi T."/>
            <person name="Morono Y."/>
            <person name="Uchiyama I."/>
            <person name="Ito T."/>
            <person name="Fujiyama A."/>
            <person name="Inagaki F."/>
            <person name="Takami H."/>
        </authorList>
    </citation>
    <scope>NUCLEOTIDE SEQUENCE</scope>
    <source>
        <strain evidence="2">Expedition CK06-06</strain>
    </source>
</reference>
<evidence type="ECO:0000313" key="2">
    <source>
        <dbReference type="EMBL" id="GAG79106.1"/>
    </source>
</evidence>
<dbReference type="GO" id="GO:0003700">
    <property type="term" value="F:DNA-binding transcription factor activity"/>
    <property type="evidence" value="ECO:0007669"/>
    <property type="project" value="InterPro"/>
</dbReference>
<feature type="region of interest" description="Disordered" evidence="1">
    <location>
        <begin position="25"/>
        <end position="53"/>
    </location>
</feature>
<dbReference type="Gene3D" id="1.10.1740.10">
    <property type="match status" value="1"/>
</dbReference>